<dbReference type="Proteomes" id="UP001162992">
    <property type="component" value="Chromosome 7"/>
</dbReference>
<accession>A0ACC2D9T0</accession>
<sequence length="889" mass="97585">MRKDRHSKLAKDMELEAKRLVDAAWYPCIVSISSKNSNLKVQGVEPEFTGAEYLSSQVVALAQLRARSEPLVGDGCLQVKEGHVVLAQLDSGRKLLFDAKVEKVRRLRHAPGTICKCNYEIRWLEGKRKGGKATVRAELVRRLVNADILKHPVIAEWLNLLESKTCTISNESHSKSSLPDSDIEGDIQTRLEQQIEQIAQFVDIDSRSIRGEETTNPEKRDSLQTHRGRKRAQSLAADFHHGSDLAVSLDSIPSRLSVHNKSASNGTVIKENHVNGQTLTSILREQKRPRLSPLAARAALAAAMQESLELSHKESNSLHANVGKRSVGSNTHRGVATSKWRGTRKNISATQNASRTTANMTNTRSSLPPIGRLTRRTAMKASTNVSLIRSSPRRQEETLEPLEPGDNDLTIMEFSELSPNKKKMRILHSENDLSRNLKSADEEKMRMRSLKEASGTSDNMADMQTEVKPAAAHAKKYGSMILPSAGKGQGFLRGGNLTPTHKVGRKSPRLALKDGMDEVEGTEPSASKFDKKPRLLKSLFEKDKIQPQGAGIVTSARSSGSRRSSRLSFGSTAQVSLQPECSSLTVKTNPADLLYPTQESTKVVPATISTRRGRNAVGLGIYCLSNETPLPSPETSVLKSTLSIPSQLFDNTTTLNVPNEQKQPRRSSRFDGKGITGGLPLSDLNNSEKVNPSVNRKCMGEGSVGQIQTKVSAAQVERNQRTRAHLDPKTNKEKISEVINLGPEISGVASYNQCSSVFGSKHQKSSKPVPGKPSLGVPLDDSHTGEPGKSDLNELYREQNCSQLSQSLQGRSSTKLSLETMQVCKKSPVGSRKSKQNPKTIEEIEKDGKPSIRSSSKSNKKGLTIVRKESRGFVATRTSRRFRRRNISA</sequence>
<organism evidence="1 2">
    <name type="scientific">Diphasiastrum complanatum</name>
    <name type="common">Issler's clubmoss</name>
    <name type="synonym">Lycopodium complanatum</name>
    <dbReference type="NCBI Taxonomy" id="34168"/>
    <lineage>
        <taxon>Eukaryota</taxon>
        <taxon>Viridiplantae</taxon>
        <taxon>Streptophyta</taxon>
        <taxon>Embryophyta</taxon>
        <taxon>Tracheophyta</taxon>
        <taxon>Lycopodiopsida</taxon>
        <taxon>Lycopodiales</taxon>
        <taxon>Lycopodiaceae</taxon>
        <taxon>Lycopodioideae</taxon>
        <taxon>Diphasiastrum</taxon>
    </lineage>
</organism>
<comment type="caution">
    <text evidence="1">The sequence shown here is derived from an EMBL/GenBank/DDBJ whole genome shotgun (WGS) entry which is preliminary data.</text>
</comment>
<dbReference type="EMBL" id="CM055098">
    <property type="protein sequence ID" value="KAJ7551056.1"/>
    <property type="molecule type" value="Genomic_DNA"/>
</dbReference>
<gene>
    <name evidence="1" type="ORF">O6H91_07G132100</name>
</gene>
<proteinExistence type="predicted"/>
<protein>
    <submittedName>
        <fullName evidence="1">Uncharacterized protein</fullName>
    </submittedName>
</protein>
<reference evidence="2" key="1">
    <citation type="journal article" date="2024" name="Proc. Natl. Acad. Sci. U.S.A.">
        <title>Extraordinary preservation of gene collinearity over three hundred million years revealed in homosporous lycophytes.</title>
        <authorList>
            <person name="Li C."/>
            <person name="Wickell D."/>
            <person name="Kuo L.Y."/>
            <person name="Chen X."/>
            <person name="Nie B."/>
            <person name="Liao X."/>
            <person name="Peng D."/>
            <person name="Ji J."/>
            <person name="Jenkins J."/>
            <person name="Williams M."/>
            <person name="Shu S."/>
            <person name="Plott C."/>
            <person name="Barry K."/>
            <person name="Rajasekar S."/>
            <person name="Grimwood J."/>
            <person name="Han X."/>
            <person name="Sun S."/>
            <person name="Hou Z."/>
            <person name="He W."/>
            <person name="Dai G."/>
            <person name="Sun C."/>
            <person name="Schmutz J."/>
            <person name="Leebens-Mack J.H."/>
            <person name="Li F.W."/>
            <person name="Wang L."/>
        </authorList>
    </citation>
    <scope>NUCLEOTIDE SEQUENCE [LARGE SCALE GENOMIC DNA]</scope>
    <source>
        <strain evidence="2">cv. PW_Plant_1</strain>
    </source>
</reference>
<name>A0ACC2D9T0_DIPCM</name>
<keyword evidence="2" id="KW-1185">Reference proteome</keyword>
<evidence type="ECO:0000313" key="2">
    <source>
        <dbReference type="Proteomes" id="UP001162992"/>
    </source>
</evidence>
<evidence type="ECO:0000313" key="1">
    <source>
        <dbReference type="EMBL" id="KAJ7551056.1"/>
    </source>
</evidence>